<dbReference type="EMBL" id="CP001055">
    <property type="protein sequence ID" value="ACC98356.1"/>
    <property type="molecule type" value="Genomic_DNA"/>
</dbReference>
<accession>B2KCW0</accession>
<feature type="chain" id="PRO_5002777748" description="Beta-lactamase" evidence="1">
    <location>
        <begin position="19"/>
        <end position="130"/>
    </location>
</feature>
<name>B2KCW0_ELUMP</name>
<dbReference type="KEGG" id="emi:Emin_0801"/>
<sequence>MKKITVLIFAALVLGACASTSAKKQDFPPDFYCKSAAAYNKGNFDEAKALLAQGCAGGINSACVRQAIIAMEQGNIAEASAIFEQTCKRGDGAACYNLALLKEDSDAKAAKKFYKKACKLKVEQACEKAK</sequence>
<proteinExistence type="predicted"/>
<keyword evidence="1" id="KW-0732">Signal</keyword>
<evidence type="ECO:0000313" key="2">
    <source>
        <dbReference type="EMBL" id="ACC98356.1"/>
    </source>
</evidence>
<dbReference type="AlphaFoldDB" id="B2KCW0"/>
<gene>
    <name evidence="2" type="ordered locus">Emin_0801</name>
</gene>
<dbReference type="RefSeq" id="WP_012414971.1">
    <property type="nucleotide sequence ID" value="NC_010644.1"/>
</dbReference>
<evidence type="ECO:0000313" key="3">
    <source>
        <dbReference type="Proteomes" id="UP000001029"/>
    </source>
</evidence>
<dbReference type="PROSITE" id="PS51257">
    <property type="entry name" value="PROKAR_LIPOPROTEIN"/>
    <property type="match status" value="1"/>
</dbReference>
<reference evidence="2 3" key="1">
    <citation type="journal article" date="2009" name="Appl. Environ. Microbiol.">
        <title>Genomic analysis of 'Elusimicrobium minutum,' the first cultivated representative of the phylum 'Elusimicrobia' (formerly termite group 1).</title>
        <authorList>
            <person name="Herlemann D.P.R."/>
            <person name="Geissinger O."/>
            <person name="Ikeda-Ohtsubo W."/>
            <person name="Kunin V."/>
            <person name="Sun H."/>
            <person name="Lapidus A."/>
            <person name="Hugenholtz P."/>
            <person name="Brune A."/>
        </authorList>
    </citation>
    <scope>NUCLEOTIDE SEQUENCE [LARGE SCALE GENOMIC DNA]</scope>
    <source>
        <strain evidence="2 3">Pei191</strain>
    </source>
</reference>
<feature type="signal peptide" evidence="1">
    <location>
        <begin position="1"/>
        <end position="18"/>
    </location>
</feature>
<evidence type="ECO:0008006" key="4">
    <source>
        <dbReference type="Google" id="ProtNLM"/>
    </source>
</evidence>
<dbReference type="InterPro" id="IPR011990">
    <property type="entry name" value="TPR-like_helical_dom_sf"/>
</dbReference>
<dbReference type="SUPFAM" id="SSF81901">
    <property type="entry name" value="HCP-like"/>
    <property type="match status" value="1"/>
</dbReference>
<keyword evidence="3" id="KW-1185">Reference proteome</keyword>
<protein>
    <recommendedName>
        <fullName evidence="4">Beta-lactamase</fullName>
    </recommendedName>
</protein>
<dbReference type="Gene3D" id="1.25.40.10">
    <property type="entry name" value="Tetratricopeptide repeat domain"/>
    <property type="match status" value="1"/>
</dbReference>
<dbReference type="Proteomes" id="UP000001029">
    <property type="component" value="Chromosome"/>
</dbReference>
<organism evidence="2 3">
    <name type="scientific">Elusimicrobium minutum (strain Pei191)</name>
    <dbReference type="NCBI Taxonomy" id="445932"/>
    <lineage>
        <taxon>Bacteria</taxon>
        <taxon>Pseudomonadati</taxon>
        <taxon>Elusimicrobiota</taxon>
        <taxon>Elusimicrobia</taxon>
        <taxon>Elusimicrobiales</taxon>
        <taxon>Elusimicrobiaceae</taxon>
        <taxon>Elusimicrobium</taxon>
    </lineage>
</organism>
<dbReference type="HOGENOM" id="CLU_1934722_0_0_0"/>
<evidence type="ECO:0000256" key="1">
    <source>
        <dbReference type="SAM" id="SignalP"/>
    </source>
</evidence>